<dbReference type="Gramene" id="QL01p010176:mrna">
    <property type="protein sequence ID" value="QL01p010176:mrna"/>
    <property type="gene ID" value="QL01p010176"/>
</dbReference>
<dbReference type="PANTHER" id="PTHR46434:SF1">
    <property type="entry name" value="GENETIC INTERACTOR OF PROHIBITINS 3, MITOCHONDRIAL"/>
    <property type="match status" value="1"/>
</dbReference>
<keyword evidence="3" id="KW-1185">Reference proteome</keyword>
<dbReference type="PANTHER" id="PTHR46434">
    <property type="entry name" value="GENETIC INTERACTOR OF PROHIBITINS 3, MITOCHONDRIAL"/>
    <property type="match status" value="1"/>
</dbReference>
<dbReference type="InterPro" id="IPR000160">
    <property type="entry name" value="GGDEF_dom"/>
</dbReference>
<dbReference type="PROSITE" id="PS50887">
    <property type="entry name" value="GGDEF"/>
    <property type="match status" value="1"/>
</dbReference>
<evidence type="ECO:0000313" key="2">
    <source>
        <dbReference type="EnsemblPlants" id="QL01p010176:mrna"/>
    </source>
</evidence>
<name>A0A7N2QX65_QUELO</name>
<dbReference type="Proteomes" id="UP000594261">
    <property type="component" value="Chromosome 1"/>
</dbReference>
<sequence length="101" mass="11472">MLQCTKRDTNTIWNREFVRDAIRLRHYGNVKDPMVENLLPDFDFDHTVGRRLASTGGTRSVVLMVVDATNFDGSFLRKVARLVSETIEENSEALKLGEAES</sequence>
<reference evidence="2 3" key="1">
    <citation type="journal article" date="2016" name="G3 (Bethesda)">
        <title>First Draft Assembly and Annotation of the Genome of a California Endemic Oak Quercus lobata Nee (Fagaceae).</title>
        <authorList>
            <person name="Sork V.L."/>
            <person name="Fitz-Gibbon S.T."/>
            <person name="Puiu D."/>
            <person name="Crepeau M."/>
            <person name="Gugger P.F."/>
            <person name="Sherman R."/>
            <person name="Stevens K."/>
            <person name="Langley C.H."/>
            <person name="Pellegrini M."/>
            <person name="Salzberg S.L."/>
        </authorList>
    </citation>
    <scope>NUCLEOTIDE SEQUENCE [LARGE SCALE GENOMIC DNA]</scope>
    <source>
        <strain evidence="2 3">cv. SW786</strain>
    </source>
</reference>
<evidence type="ECO:0000259" key="1">
    <source>
        <dbReference type="PROSITE" id="PS50887"/>
    </source>
</evidence>
<dbReference type="AlphaFoldDB" id="A0A7N2QX65"/>
<dbReference type="GO" id="GO:0005739">
    <property type="term" value="C:mitochondrion"/>
    <property type="evidence" value="ECO:0007669"/>
    <property type="project" value="TreeGrafter"/>
</dbReference>
<evidence type="ECO:0000313" key="3">
    <source>
        <dbReference type="Proteomes" id="UP000594261"/>
    </source>
</evidence>
<accession>A0A7N2QX65</accession>
<organism evidence="2 3">
    <name type="scientific">Quercus lobata</name>
    <name type="common">Valley oak</name>
    <dbReference type="NCBI Taxonomy" id="97700"/>
    <lineage>
        <taxon>Eukaryota</taxon>
        <taxon>Viridiplantae</taxon>
        <taxon>Streptophyta</taxon>
        <taxon>Embryophyta</taxon>
        <taxon>Tracheophyta</taxon>
        <taxon>Spermatophyta</taxon>
        <taxon>Magnoliopsida</taxon>
        <taxon>eudicotyledons</taxon>
        <taxon>Gunneridae</taxon>
        <taxon>Pentapetalae</taxon>
        <taxon>rosids</taxon>
        <taxon>fabids</taxon>
        <taxon>Fagales</taxon>
        <taxon>Fagaceae</taxon>
        <taxon>Quercus</taxon>
    </lineage>
</organism>
<dbReference type="EMBL" id="LRBV02000001">
    <property type="status" value="NOT_ANNOTATED_CDS"/>
    <property type="molecule type" value="Genomic_DNA"/>
</dbReference>
<reference evidence="2" key="2">
    <citation type="submission" date="2021-01" db="UniProtKB">
        <authorList>
            <consortium name="EnsemblPlants"/>
        </authorList>
    </citation>
    <scope>IDENTIFICATION</scope>
</reference>
<proteinExistence type="predicted"/>
<dbReference type="EnsemblPlants" id="QL01p010176:mrna">
    <property type="protein sequence ID" value="QL01p010176:mrna"/>
    <property type="gene ID" value="QL01p010176"/>
</dbReference>
<feature type="domain" description="GGDEF" evidence="1">
    <location>
        <begin position="59"/>
        <end position="101"/>
    </location>
</feature>
<protein>
    <recommendedName>
        <fullName evidence="1">GGDEF domain-containing protein</fullName>
    </recommendedName>
</protein>
<dbReference type="InterPro" id="IPR050896">
    <property type="entry name" value="Mito_lipid_metab_GTPase"/>
</dbReference>
<dbReference type="InParanoid" id="A0A7N2QX65"/>